<evidence type="ECO:0000313" key="1">
    <source>
        <dbReference type="EMBL" id="KAH9698518.1"/>
    </source>
</evidence>
<keyword evidence="2" id="KW-1185">Reference proteome</keyword>
<keyword evidence="1" id="KW-0808">Transferase</keyword>
<proteinExistence type="predicted"/>
<evidence type="ECO:0000313" key="2">
    <source>
        <dbReference type="Proteomes" id="UP000829398"/>
    </source>
</evidence>
<gene>
    <name evidence="1" type="ORF">KPL71_024038</name>
</gene>
<comment type="caution">
    <text evidence="1">The sequence shown here is derived from an EMBL/GenBank/DDBJ whole genome shotgun (WGS) entry which is preliminary data.</text>
</comment>
<dbReference type="Proteomes" id="UP000829398">
    <property type="component" value="Chromosome 8"/>
</dbReference>
<organism evidence="1 2">
    <name type="scientific">Citrus sinensis</name>
    <name type="common">Sweet orange</name>
    <name type="synonym">Citrus aurantium var. sinensis</name>
    <dbReference type="NCBI Taxonomy" id="2711"/>
    <lineage>
        <taxon>Eukaryota</taxon>
        <taxon>Viridiplantae</taxon>
        <taxon>Streptophyta</taxon>
        <taxon>Embryophyta</taxon>
        <taxon>Tracheophyta</taxon>
        <taxon>Spermatophyta</taxon>
        <taxon>Magnoliopsida</taxon>
        <taxon>eudicotyledons</taxon>
        <taxon>Gunneridae</taxon>
        <taxon>Pentapetalae</taxon>
        <taxon>rosids</taxon>
        <taxon>malvids</taxon>
        <taxon>Sapindales</taxon>
        <taxon>Rutaceae</taxon>
        <taxon>Aurantioideae</taxon>
        <taxon>Citrus</taxon>
    </lineage>
</organism>
<reference evidence="2" key="1">
    <citation type="journal article" date="2023" name="Hortic. Res.">
        <title>A chromosome-level phased genome enabling allele-level studies in sweet orange: a case study on citrus Huanglongbing tolerance.</title>
        <authorList>
            <person name="Wu B."/>
            <person name="Yu Q."/>
            <person name="Deng Z."/>
            <person name="Duan Y."/>
            <person name="Luo F."/>
            <person name="Gmitter F. Jr."/>
        </authorList>
    </citation>
    <scope>NUCLEOTIDE SEQUENCE [LARGE SCALE GENOMIC DNA]</scope>
    <source>
        <strain evidence="2">cv. Valencia</strain>
    </source>
</reference>
<keyword evidence="1" id="KW-0695">RNA-directed DNA polymerase</keyword>
<dbReference type="EMBL" id="CM039177">
    <property type="protein sequence ID" value="KAH9698518.1"/>
    <property type="molecule type" value="Genomic_DNA"/>
</dbReference>
<accession>A0ACB8INC9</accession>
<protein>
    <submittedName>
        <fullName evidence="1">Reverse transcriptase domain-containing protein</fullName>
    </submittedName>
</protein>
<sequence>MCFKRKRKPRVHYEDMWSHYEECRQIVEEELRQRGSRYDRDPVQSFQKAANCSIGRLLAWSKKEFNNRKEKLKRLKKKLGDMKLNYQHFKEAKDFKSTEDQIEMLLLDEEVSAGMNEQLDRPFIEEEVTAALAQMCPTKAPGPDGLPAAFFQKHWKSVKSSVISTSLYILNDKGIISPLNHTHIVLIPNIQKPERVTNFRPISLCNVIYRVIAKTIANRLKDMLNHVISPSQSAFIPNRMITDNIIVGYECLHKIRHNKGKKHGLVALKLDLSNAYDRVEWSFLKHTMLKLGFSSNLVDFILNCISTSFSIVINGVVSGMIKPQRGLRQGCPLSPYLFIICAEVFSNLLAQAEQKKLIQGLRFGKEVSVSHLLFADDSLIFVRAAVEDCSHLKAVFECYSRASGQIFNYQKSSMFFSQNTEKDRATAIKDIFQLQVVSRHEKYLGLPSMVGRKSKSFFNDVKLRVLNKIQGWQHKFFSSGGKKVLIKAVAQAVPTFAMSVFKIPLGLCEEIQKEVAKFWPVLDPAIRVDSTVAELIDGQQRWKEGLIHDSFAREDAEAIPKIPLPKRPKEDQLIWHYDRRGKYYLVVPEKIKIFLWRAINNILPTSENLWKMRVVQKPICQICNSNVETISHALLGCKMAKKIWRSSQFPDMLVESKSHDISGMFQGLTKKQHISKMETIAALLWVTGLGVVVRDWKSNCIAAAIKTSGFFGSVSMAEAAAMD</sequence>
<name>A0ACB8INC9_CITSI</name>
<keyword evidence="1" id="KW-0548">Nucleotidyltransferase</keyword>